<dbReference type="CDD" id="cd00093">
    <property type="entry name" value="HTH_XRE"/>
    <property type="match status" value="1"/>
</dbReference>
<sequence>MGKREGLAARRKACGYTQEGLAEALHVDRSTIQRWEKGEVEPLPWVRPKIAKKLNVSIRELENLLTPTLDSAQSEIGDLIRSREPVKEFSSQSDLTELRGSEYAQAIRESTQRLITLDNELGGISIADAAARAFKSVHVRLGNGEYESRHEHDIQSAAAELAEVAGWALFDAESHEAAKRFNHEALVLAKLSGDRSIELLIMQNMAMHAGWLGRPREELAISQSVIEASRLSPRVETIFRIREAKGLMGVGRESDGVKVFDRARSALEDGTRDGDPSWSWWVTENEIDGHHGYALQLAGLYAEGIPYLQQAVWHPSKAKVGYRKISAARLLDCLMRVSAWRDAEELTALVTPVVHEIASARTLNLLRETIRQSEERSTAPGYLREALENLKIALDDDPYRF</sequence>
<feature type="domain" description="HTH cro/C1-type" evidence="1">
    <location>
        <begin position="7"/>
        <end position="61"/>
    </location>
</feature>
<comment type="caution">
    <text evidence="2">The sequence shown here is derived from an EMBL/GenBank/DDBJ whole genome shotgun (WGS) entry which is preliminary data.</text>
</comment>
<dbReference type="InterPro" id="IPR001387">
    <property type="entry name" value="Cro/C1-type_HTH"/>
</dbReference>
<dbReference type="PROSITE" id="PS50943">
    <property type="entry name" value="HTH_CROC1"/>
    <property type="match status" value="1"/>
</dbReference>
<gene>
    <name evidence="2" type="ORF">SYYSPA8_33745</name>
</gene>
<evidence type="ECO:0000313" key="2">
    <source>
        <dbReference type="EMBL" id="GLF99368.1"/>
    </source>
</evidence>
<dbReference type="EMBL" id="BSBI01000019">
    <property type="protein sequence ID" value="GLF99368.1"/>
    <property type="molecule type" value="Genomic_DNA"/>
</dbReference>
<evidence type="ECO:0000313" key="3">
    <source>
        <dbReference type="Proteomes" id="UP001291653"/>
    </source>
</evidence>
<protein>
    <submittedName>
        <fullName evidence="2">Helix-turn-helix transcriptional regulator</fullName>
    </submittedName>
</protein>
<dbReference type="Proteomes" id="UP001291653">
    <property type="component" value="Unassembled WGS sequence"/>
</dbReference>
<dbReference type="SMART" id="SM00530">
    <property type="entry name" value="HTH_XRE"/>
    <property type="match status" value="1"/>
</dbReference>
<accession>A0ABQ5PA44</accession>
<keyword evidence="3" id="KW-1185">Reference proteome</keyword>
<reference evidence="2 3" key="1">
    <citation type="submission" date="2022-10" db="EMBL/GenBank/DDBJ databases">
        <title>Draft genome sequence of Streptomyces sp. YSPA8.</title>
        <authorList>
            <person name="Moriuchi R."/>
            <person name="Dohra H."/>
            <person name="Yamamura H."/>
            <person name="Kodani S."/>
        </authorList>
    </citation>
    <scope>NUCLEOTIDE SEQUENCE [LARGE SCALE GENOMIC DNA]</scope>
    <source>
        <strain evidence="2 3">YSPA8</strain>
    </source>
</reference>
<proteinExistence type="predicted"/>
<name>A0ABQ5PA44_9ACTN</name>
<dbReference type="Pfam" id="PF01381">
    <property type="entry name" value="HTH_3"/>
    <property type="match status" value="1"/>
</dbReference>
<dbReference type="Gene3D" id="1.10.260.40">
    <property type="entry name" value="lambda repressor-like DNA-binding domains"/>
    <property type="match status" value="1"/>
</dbReference>
<evidence type="ECO:0000259" key="1">
    <source>
        <dbReference type="PROSITE" id="PS50943"/>
    </source>
</evidence>
<dbReference type="InterPro" id="IPR010982">
    <property type="entry name" value="Lambda_DNA-bd_dom_sf"/>
</dbReference>
<dbReference type="RefSeq" id="WP_323451306.1">
    <property type="nucleotide sequence ID" value="NZ_BSBI01000019.1"/>
</dbReference>
<organism evidence="2 3">
    <name type="scientific">Streptomyces yaizuensis</name>
    <dbReference type="NCBI Taxonomy" id="2989713"/>
    <lineage>
        <taxon>Bacteria</taxon>
        <taxon>Bacillati</taxon>
        <taxon>Actinomycetota</taxon>
        <taxon>Actinomycetes</taxon>
        <taxon>Kitasatosporales</taxon>
        <taxon>Streptomycetaceae</taxon>
        <taxon>Streptomyces</taxon>
    </lineage>
</organism>
<dbReference type="SUPFAM" id="SSF47413">
    <property type="entry name" value="lambda repressor-like DNA-binding domains"/>
    <property type="match status" value="1"/>
</dbReference>